<dbReference type="GeneID" id="111088837"/>
<feature type="signal peptide" evidence="10">
    <location>
        <begin position="1"/>
        <end position="22"/>
    </location>
</feature>
<reference evidence="13" key="1">
    <citation type="submission" date="2025-08" db="UniProtKB">
        <authorList>
            <consortium name="RefSeq"/>
        </authorList>
    </citation>
    <scope>IDENTIFICATION</scope>
    <source>
        <tissue evidence="13">Muscle</tissue>
    </source>
</reference>
<proteinExistence type="predicted"/>
<dbReference type="PRINTS" id="PR01838">
    <property type="entry name" value="NCAMFAMILY"/>
</dbReference>
<dbReference type="PROSITE" id="PS51257">
    <property type="entry name" value="PROKAR_LIPOPROTEIN"/>
    <property type="match status" value="1"/>
</dbReference>
<sequence length="361" mass="40577">MCDVTRIYVLLSLVGFGCVAQSQDRATLEINPEGDTHRKPAEESFGLFCLGKSDRPELFGEMKWFGPTKKDMNDVKRQEIEVKREERSILSLSFIKPYTNDSGVYTCTAIYDNSEKLEASVQVTFYHDITWDDCPQTQALILGQVGNIKCKVTGNPTPKVEWYKNGIPLAEDRYKSYSEGIKIARVEEVDKGLYKIRATVKQTGALSQRNITVDIHVPPMIRDLPDTTEAVEGESVILHCSADGYPSPEYSWLNKEYKNMSKEQGYDVDKDKGTLTILKVEKEDKGKYTCVAKNPAGENRKTTTLMVISKPNIVMLENVTIQVSKTAVLECHVTGDPVPEITLRKDGAVVQNVRQTSFIKM</sequence>
<dbReference type="InterPro" id="IPR036179">
    <property type="entry name" value="Ig-like_dom_sf"/>
</dbReference>
<dbReference type="Proteomes" id="UP000694941">
    <property type="component" value="Unplaced"/>
</dbReference>
<evidence type="ECO:0000256" key="1">
    <source>
        <dbReference type="ARBA" id="ARBA00004167"/>
    </source>
</evidence>
<keyword evidence="5" id="KW-1133">Transmembrane helix</keyword>
<dbReference type="PANTHER" id="PTHR12231">
    <property type="entry name" value="CTX-RELATED TYPE I TRANSMEMBRANE PROTEIN"/>
    <property type="match status" value="1"/>
</dbReference>
<dbReference type="InterPro" id="IPR003598">
    <property type="entry name" value="Ig_sub2"/>
</dbReference>
<evidence type="ECO:0000256" key="6">
    <source>
        <dbReference type="ARBA" id="ARBA00023136"/>
    </source>
</evidence>
<feature type="domain" description="Ig-like" evidence="11">
    <location>
        <begin position="219"/>
        <end position="304"/>
    </location>
</feature>
<evidence type="ECO:0000256" key="4">
    <source>
        <dbReference type="ARBA" id="ARBA00022737"/>
    </source>
</evidence>
<keyword evidence="9" id="KW-0393">Immunoglobulin domain</keyword>
<keyword evidence="6" id="KW-0472">Membrane</keyword>
<dbReference type="InterPro" id="IPR051170">
    <property type="entry name" value="Neural/epithelial_adhesion"/>
</dbReference>
<feature type="domain" description="Ig-like" evidence="11">
    <location>
        <begin position="32"/>
        <end position="124"/>
    </location>
</feature>
<evidence type="ECO:0000259" key="11">
    <source>
        <dbReference type="PROSITE" id="PS50835"/>
    </source>
</evidence>
<evidence type="ECO:0000256" key="9">
    <source>
        <dbReference type="ARBA" id="ARBA00023319"/>
    </source>
</evidence>
<keyword evidence="7" id="KW-1015">Disulfide bond</keyword>
<evidence type="ECO:0000313" key="12">
    <source>
        <dbReference type="Proteomes" id="UP000694941"/>
    </source>
</evidence>
<dbReference type="InterPro" id="IPR007110">
    <property type="entry name" value="Ig-like_dom"/>
</dbReference>
<evidence type="ECO:0000313" key="13">
    <source>
        <dbReference type="RefSeq" id="XP_022255646.1"/>
    </source>
</evidence>
<gene>
    <name evidence="13" type="primary">LOC111088837</name>
</gene>
<name>A0ABM1TIE0_LIMPO</name>
<dbReference type="Gene3D" id="2.60.40.10">
    <property type="entry name" value="Immunoglobulins"/>
    <property type="match status" value="4"/>
</dbReference>
<dbReference type="PROSITE" id="PS50835">
    <property type="entry name" value="IG_LIKE"/>
    <property type="match status" value="3"/>
</dbReference>
<comment type="subcellular location">
    <subcellularLocation>
        <location evidence="1">Membrane</location>
        <topology evidence="1">Single-pass membrane protein</topology>
    </subcellularLocation>
</comment>
<dbReference type="PANTHER" id="PTHR12231:SF253">
    <property type="entry name" value="DPR-INTERACTING PROTEIN ETA, ISOFORM B-RELATED"/>
    <property type="match status" value="1"/>
</dbReference>
<evidence type="ECO:0000256" key="5">
    <source>
        <dbReference type="ARBA" id="ARBA00022989"/>
    </source>
</evidence>
<dbReference type="RefSeq" id="XP_022255646.1">
    <property type="nucleotide sequence ID" value="XM_022399938.1"/>
</dbReference>
<evidence type="ECO:0000256" key="7">
    <source>
        <dbReference type="ARBA" id="ARBA00023157"/>
    </source>
</evidence>
<organism evidence="12 13">
    <name type="scientific">Limulus polyphemus</name>
    <name type="common">Atlantic horseshoe crab</name>
    <dbReference type="NCBI Taxonomy" id="6850"/>
    <lineage>
        <taxon>Eukaryota</taxon>
        <taxon>Metazoa</taxon>
        <taxon>Ecdysozoa</taxon>
        <taxon>Arthropoda</taxon>
        <taxon>Chelicerata</taxon>
        <taxon>Merostomata</taxon>
        <taxon>Xiphosura</taxon>
        <taxon>Limulidae</taxon>
        <taxon>Limulus</taxon>
    </lineage>
</organism>
<keyword evidence="8" id="KW-0325">Glycoprotein</keyword>
<keyword evidence="3 10" id="KW-0732">Signal</keyword>
<evidence type="ECO:0000256" key="8">
    <source>
        <dbReference type="ARBA" id="ARBA00023180"/>
    </source>
</evidence>
<keyword evidence="12" id="KW-1185">Reference proteome</keyword>
<dbReference type="InterPro" id="IPR009138">
    <property type="entry name" value="Neural_cell_adh"/>
</dbReference>
<feature type="domain" description="Ig-like" evidence="11">
    <location>
        <begin position="143"/>
        <end position="212"/>
    </location>
</feature>
<evidence type="ECO:0000256" key="2">
    <source>
        <dbReference type="ARBA" id="ARBA00022692"/>
    </source>
</evidence>
<dbReference type="InterPro" id="IPR013098">
    <property type="entry name" value="Ig_I-set"/>
</dbReference>
<accession>A0ABM1TIE0</accession>
<dbReference type="InterPro" id="IPR013783">
    <property type="entry name" value="Ig-like_fold"/>
</dbReference>
<dbReference type="SUPFAM" id="SSF48726">
    <property type="entry name" value="Immunoglobulin"/>
    <property type="match status" value="4"/>
</dbReference>
<dbReference type="SMART" id="SM00408">
    <property type="entry name" value="IGc2"/>
    <property type="match status" value="2"/>
</dbReference>
<feature type="chain" id="PRO_5045353602" evidence="10">
    <location>
        <begin position="23"/>
        <end position="361"/>
    </location>
</feature>
<evidence type="ECO:0000256" key="3">
    <source>
        <dbReference type="ARBA" id="ARBA00022729"/>
    </source>
</evidence>
<keyword evidence="2" id="KW-0812">Transmembrane</keyword>
<dbReference type="InterPro" id="IPR003599">
    <property type="entry name" value="Ig_sub"/>
</dbReference>
<dbReference type="SMART" id="SM00409">
    <property type="entry name" value="IG"/>
    <property type="match status" value="3"/>
</dbReference>
<protein>
    <submittedName>
        <fullName evidence="13">Fasciclin-2-like</fullName>
    </submittedName>
</protein>
<keyword evidence="4" id="KW-0677">Repeat</keyword>
<dbReference type="Pfam" id="PF07679">
    <property type="entry name" value="I-set"/>
    <property type="match status" value="2"/>
</dbReference>
<evidence type="ECO:0000256" key="10">
    <source>
        <dbReference type="SAM" id="SignalP"/>
    </source>
</evidence>